<dbReference type="InterPro" id="IPR017687">
    <property type="entry name" value="BamB"/>
</dbReference>
<dbReference type="EMBL" id="CAJQUM010000001">
    <property type="protein sequence ID" value="CAG4883427.1"/>
    <property type="molecule type" value="Genomic_DNA"/>
</dbReference>
<dbReference type="InterPro" id="IPR002372">
    <property type="entry name" value="PQQ_rpt_dom"/>
</dbReference>
<sequence>MRTMLRISALLLMVSLVGCSALNPWSSSKDKLKPLELPPLTQTAVNLKTLWHVSVGKSEPYVLTPAVAGGSVFVAAADGALSRFDNGKEVWRIATDQTISGGVGSDGKVVVVGTPKGEILAFDAASGKSLWKAATGTEILSVPAVSADLVIVRGSDSRIEAFEVAGGKRRWVYQRSTPALTLRSNVGVAVLPGGVAAGFPGGKLVLISLANGAQLWEAAVAMPKGATELERVTDITSSPVAGGDNICAVAYQGRVTCFSVSNGNQLWSRDISSMGGLDADDKAVYVSADQGAVLAFDISNGFNLWKQDKLANRRLSRPLIIGDAVLVADNLGIVHALNRQNGAFAARLNTEEDSPIAAEPQRMAHGIVVQTLSGAVYALSVE</sequence>
<comment type="subcellular location">
    <subcellularLocation>
        <location evidence="4">Cell outer membrane</location>
        <topology evidence="4">Lipid-anchor</topology>
    </subcellularLocation>
</comment>
<evidence type="ECO:0000259" key="6">
    <source>
        <dbReference type="Pfam" id="PF13360"/>
    </source>
</evidence>
<dbReference type="SUPFAM" id="SSF50998">
    <property type="entry name" value="Quinoprotein alcohol dehydrogenase-like"/>
    <property type="match status" value="1"/>
</dbReference>
<keyword evidence="4" id="KW-0449">Lipoprotein</keyword>
<dbReference type="Gene3D" id="2.130.10.10">
    <property type="entry name" value="YVTN repeat-like/Quinoprotein amine dehydrogenase"/>
    <property type="match status" value="1"/>
</dbReference>
<keyword evidence="8" id="KW-1185">Reference proteome</keyword>
<feature type="domain" description="Pyrrolo-quinoline quinone repeat" evidence="6">
    <location>
        <begin position="84"/>
        <end position="307"/>
    </location>
</feature>
<reference evidence="7" key="1">
    <citation type="submission" date="2021-04" db="EMBL/GenBank/DDBJ databases">
        <authorList>
            <person name="Hornung B."/>
        </authorList>
    </citation>
    <scope>NUCLEOTIDE SEQUENCE</scope>
    <source>
        <strain evidence="7">G5G6</strain>
    </source>
</reference>
<proteinExistence type="inferred from homology"/>
<dbReference type="GO" id="GO:0009279">
    <property type="term" value="C:cell outer membrane"/>
    <property type="evidence" value="ECO:0007669"/>
    <property type="project" value="UniProtKB-SubCell"/>
</dbReference>
<keyword evidence="3 4" id="KW-0998">Cell outer membrane</keyword>
<keyword evidence="1 4" id="KW-0732">Signal</keyword>
<dbReference type="AlphaFoldDB" id="A0A916J3S5"/>
<evidence type="ECO:0000256" key="5">
    <source>
        <dbReference type="SAM" id="SignalP"/>
    </source>
</evidence>
<comment type="similarity">
    <text evidence="4">Belongs to the BamB family.</text>
</comment>
<dbReference type="HAMAP" id="MF_00923">
    <property type="entry name" value="OM_assembly_BamB"/>
    <property type="match status" value="1"/>
</dbReference>
<evidence type="ECO:0000256" key="2">
    <source>
        <dbReference type="ARBA" id="ARBA00023136"/>
    </source>
</evidence>
<dbReference type="PROSITE" id="PS51257">
    <property type="entry name" value="PROKAR_LIPOPROTEIN"/>
    <property type="match status" value="1"/>
</dbReference>
<organism evidence="7 8">
    <name type="scientific">Georgfuchsia toluolica</name>
    <dbReference type="NCBI Taxonomy" id="424218"/>
    <lineage>
        <taxon>Bacteria</taxon>
        <taxon>Pseudomonadati</taxon>
        <taxon>Pseudomonadota</taxon>
        <taxon>Betaproteobacteria</taxon>
        <taxon>Nitrosomonadales</taxon>
        <taxon>Sterolibacteriaceae</taxon>
        <taxon>Georgfuchsia</taxon>
    </lineage>
</organism>
<dbReference type="GO" id="GO:0051205">
    <property type="term" value="P:protein insertion into membrane"/>
    <property type="evidence" value="ECO:0007669"/>
    <property type="project" value="UniProtKB-UniRule"/>
</dbReference>
<comment type="caution">
    <text evidence="7">The sequence shown here is derived from an EMBL/GenBank/DDBJ whole genome shotgun (WGS) entry which is preliminary data.</text>
</comment>
<dbReference type="PANTHER" id="PTHR34512:SF30">
    <property type="entry name" value="OUTER MEMBRANE PROTEIN ASSEMBLY FACTOR BAMB"/>
    <property type="match status" value="1"/>
</dbReference>
<dbReference type="NCBIfam" id="TIGR03300">
    <property type="entry name" value="assembly_YfgL"/>
    <property type="match status" value="1"/>
</dbReference>
<keyword evidence="2 4" id="KW-0472">Membrane</keyword>
<accession>A0A916J3S5</accession>
<gene>
    <name evidence="4 7" type="primary">bamB</name>
    <name evidence="7" type="ORF">GTOL_11309</name>
</gene>
<keyword evidence="4" id="KW-0564">Palmitate</keyword>
<feature type="signal peptide" evidence="5">
    <location>
        <begin position="1"/>
        <end position="20"/>
    </location>
</feature>
<dbReference type="GO" id="GO:0043165">
    <property type="term" value="P:Gram-negative-bacterium-type cell outer membrane assembly"/>
    <property type="evidence" value="ECO:0007669"/>
    <property type="project" value="UniProtKB-UniRule"/>
</dbReference>
<dbReference type="Proteomes" id="UP000742786">
    <property type="component" value="Unassembled WGS sequence"/>
</dbReference>
<dbReference type="SMART" id="SM00564">
    <property type="entry name" value="PQQ"/>
    <property type="match status" value="7"/>
</dbReference>
<dbReference type="InterPro" id="IPR011047">
    <property type="entry name" value="Quinoprotein_ADH-like_sf"/>
</dbReference>
<evidence type="ECO:0000313" key="8">
    <source>
        <dbReference type="Proteomes" id="UP000742786"/>
    </source>
</evidence>
<evidence type="ECO:0000313" key="7">
    <source>
        <dbReference type="EMBL" id="CAG4883427.1"/>
    </source>
</evidence>
<dbReference type="InterPro" id="IPR018391">
    <property type="entry name" value="PQQ_b-propeller_rpt"/>
</dbReference>
<evidence type="ECO:0000256" key="3">
    <source>
        <dbReference type="ARBA" id="ARBA00023237"/>
    </source>
</evidence>
<protein>
    <recommendedName>
        <fullName evidence="4">Outer membrane protein assembly factor BamB</fullName>
    </recommendedName>
</protein>
<feature type="chain" id="PRO_5036989251" description="Outer membrane protein assembly factor BamB" evidence="5">
    <location>
        <begin position="21"/>
        <end position="382"/>
    </location>
</feature>
<name>A0A916J3S5_9PROT</name>
<comment type="subunit">
    <text evidence="4">Part of the Bam complex.</text>
</comment>
<dbReference type="InterPro" id="IPR015943">
    <property type="entry name" value="WD40/YVTN_repeat-like_dom_sf"/>
</dbReference>
<evidence type="ECO:0000256" key="4">
    <source>
        <dbReference type="HAMAP-Rule" id="MF_00923"/>
    </source>
</evidence>
<evidence type="ECO:0000256" key="1">
    <source>
        <dbReference type="ARBA" id="ARBA00022729"/>
    </source>
</evidence>
<dbReference type="PANTHER" id="PTHR34512">
    <property type="entry name" value="CELL SURFACE PROTEIN"/>
    <property type="match status" value="1"/>
</dbReference>
<dbReference type="Pfam" id="PF13360">
    <property type="entry name" value="PQQ_2"/>
    <property type="match status" value="1"/>
</dbReference>
<comment type="function">
    <text evidence="4">Part of the outer membrane protein assembly complex, which is involved in assembly and insertion of beta-barrel proteins into the outer membrane.</text>
</comment>